<reference evidence="1" key="1">
    <citation type="submission" date="2020-05" db="EMBL/GenBank/DDBJ databases">
        <authorList>
            <person name="Chiriac C."/>
            <person name="Salcher M."/>
            <person name="Ghai R."/>
            <person name="Kavagutti S V."/>
        </authorList>
    </citation>
    <scope>NUCLEOTIDE SEQUENCE</scope>
</reference>
<gene>
    <name evidence="1" type="ORF">UFOPK1835_01368</name>
</gene>
<accession>A0A6J6HVC3</accession>
<proteinExistence type="predicted"/>
<name>A0A6J6HVC3_9ZZZZ</name>
<sequence>MPPAMIEHIASVFESASPEQISGLLSEEIAYYRSVRSL</sequence>
<protein>
    <submittedName>
        <fullName evidence="1">Unannotated protein</fullName>
    </submittedName>
</protein>
<dbReference type="AlphaFoldDB" id="A0A6J6HVC3"/>
<organism evidence="1">
    <name type="scientific">freshwater metagenome</name>
    <dbReference type="NCBI Taxonomy" id="449393"/>
    <lineage>
        <taxon>unclassified sequences</taxon>
        <taxon>metagenomes</taxon>
        <taxon>ecological metagenomes</taxon>
    </lineage>
</organism>
<evidence type="ECO:0000313" key="1">
    <source>
        <dbReference type="EMBL" id="CAB4615445.1"/>
    </source>
</evidence>
<dbReference type="EMBL" id="CAEZUP010000061">
    <property type="protein sequence ID" value="CAB4615445.1"/>
    <property type="molecule type" value="Genomic_DNA"/>
</dbReference>